<reference evidence="1 2" key="1">
    <citation type="submission" date="2023-06" db="EMBL/GenBank/DDBJ databases">
        <title>Roseiconus lacunae JC819 isolated from Gulf of Mannar region, Tamil Nadu.</title>
        <authorList>
            <person name="Pk S."/>
            <person name="Ch S."/>
            <person name="Ch V.R."/>
        </authorList>
    </citation>
    <scope>NUCLEOTIDE SEQUENCE [LARGE SCALE GENOMIC DNA]</scope>
    <source>
        <strain evidence="1 2">JC819</strain>
    </source>
</reference>
<comment type="caution">
    <text evidence="1">The sequence shown here is derived from an EMBL/GenBank/DDBJ whole genome shotgun (WGS) entry which is preliminary data.</text>
</comment>
<dbReference type="EMBL" id="JASZZN010000003">
    <property type="protein sequence ID" value="MDM4014655.1"/>
    <property type="molecule type" value="Genomic_DNA"/>
</dbReference>
<organism evidence="1 2">
    <name type="scientific">Roseiconus lacunae</name>
    <dbReference type="NCBI Taxonomy" id="2605694"/>
    <lineage>
        <taxon>Bacteria</taxon>
        <taxon>Pseudomonadati</taxon>
        <taxon>Planctomycetota</taxon>
        <taxon>Planctomycetia</taxon>
        <taxon>Pirellulales</taxon>
        <taxon>Pirellulaceae</taxon>
        <taxon>Roseiconus</taxon>
    </lineage>
</organism>
<keyword evidence="2" id="KW-1185">Reference proteome</keyword>
<evidence type="ECO:0000313" key="2">
    <source>
        <dbReference type="Proteomes" id="UP001239462"/>
    </source>
</evidence>
<protein>
    <submittedName>
        <fullName evidence="1">Uncharacterized protein</fullName>
    </submittedName>
</protein>
<name>A0ABT7PDS2_9BACT</name>
<evidence type="ECO:0000313" key="1">
    <source>
        <dbReference type="EMBL" id="MDM4014655.1"/>
    </source>
</evidence>
<accession>A0ABT7PDS2</accession>
<sequence length="595" mass="67507">MRQLIFIDRIGQQTTDLKDALLDRKTIAQTVIATIGLVFFLLPDLRASEPIDIVFWRADSGDESIEAVKISSAIAHPSDATAVRLMPSPAPDLSSNRQIRGASGRDVTLPNRWHQNRITSLMRGIATGPNRPFMEERDKTLRTLSPVIPKLREMQSIDASRLPSDVVAFLDRTQRLHVAADWNCDLQLTDDECYIVTNDWTSIHPKQTPIPIAPFESAPQEFNDQSFERIMLSPCSFTELPETVRAAAITPRDAIHLWFRLPDHSPQHRVRLSFGCDSKDDEIAHQAVKIWTFSNAGWRSPHPVALNTTLQATPCTDWIMVATVDKNEQVLDPQIPLFADIAGEKEAVSSDHTDRWLTDYDHDPMTAAIEQRIALGIAPEQLVEDSTTPTPDRGSIIEWRNHLVTIDHPRVRKRHLNKVVAATEQVMKRCIAALAEQQVDSGAMSIDGLIKMTIADSPPPLNARREQILYAWLADAAYRRVRAIGYRELPDVIKDQPIEDWDIQNTAYNNAYQTLCQLVPINDWRFVLTRVRFERRRGNAIKAYEILVRYGYQGPATPWYFKKERDLWSEAGDEALSRLGHARWFLKQAGVAVTQ</sequence>
<gene>
    <name evidence="1" type="ORF">QTN89_04375</name>
</gene>
<dbReference type="Proteomes" id="UP001239462">
    <property type="component" value="Unassembled WGS sequence"/>
</dbReference>
<proteinExistence type="predicted"/>
<dbReference type="RefSeq" id="WP_289162338.1">
    <property type="nucleotide sequence ID" value="NZ_JASZZN010000003.1"/>
</dbReference>